<keyword evidence="2" id="KW-1185">Reference proteome</keyword>
<keyword evidence="1" id="KW-0472">Membrane</keyword>
<proteinExistence type="predicted"/>
<sequence>MDFMPVGNTEPLYAVYASPNLTNFLGSIRWEDQLKHIPSVNDTLTIFIPESNHFANQDMMSSQQLWLRNPKLATQNCTNSDNFLFIVPTQKTFHLNQSATDAGRCETSVAPSLPSGELTSATFPTLCIANIDFNGDGSFEVLSKTVYNNSKLFECTQETCKFWNDTCVNGQFIKFILPSNGRLELDLYSIDDPTTKTFNFNDRRFGVLMSRNYPLLSAHQDTTQKVICNTGLAKFNLTFLEAISIPENTYLRIKEDNWTYSFTNMKSINPSIHFNSSQAIIEYLHVGQISLKSTGFIIHYEGTALNIPSIPDPIKSTHTMTIVLCSVGGVIVLLISIMGAFCYYRYKKREENSLSDQEEASVGETANANSTLSYENLFERGESLELEMNNEMTEM</sequence>
<evidence type="ECO:0000313" key="3">
    <source>
        <dbReference type="WBParaSite" id="ACRNAN_scaffold11718.g15334.t1"/>
    </source>
</evidence>
<dbReference type="AlphaFoldDB" id="A0A914CLS0"/>
<keyword evidence="1" id="KW-1133">Transmembrane helix</keyword>
<accession>A0A914CLS0</accession>
<keyword evidence="1" id="KW-0812">Transmembrane</keyword>
<name>A0A914CLS0_9BILA</name>
<dbReference type="Proteomes" id="UP000887540">
    <property type="component" value="Unplaced"/>
</dbReference>
<organism evidence="2 3">
    <name type="scientific">Acrobeloides nanus</name>
    <dbReference type="NCBI Taxonomy" id="290746"/>
    <lineage>
        <taxon>Eukaryota</taxon>
        <taxon>Metazoa</taxon>
        <taxon>Ecdysozoa</taxon>
        <taxon>Nematoda</taxon>
        <taxon>Chromadorea</taxon>
        <taxon>Rhabditida</taxon>
        <taxon>Tylenchina</taxon>
        <taxon>Cephalobomorpha</taxon>
        <taxon>Cephaloboidea</taxon>
        <taxon>Cephalobidae</taxon>
        <taxon>Acrobeloides</taxon>
    </lineage>
</organism>
<protein>
    <submittedName>
        <fullName evidence="3">Uncharacterized protein</fullName>
    </submittedName>
</protein>
<feature type="transmembrane region" description="Helical" evidence="1">
    <location>
        <begin position="320"/>
        <end position="344"/>
    </location>
</feature>
<evidence type="ECO:0000256" key="1">
    <source>
        <dbReference type="SAM" id="Phobius"/>
    </source>
</evidence>
<evidence type="ECO:0000313" key="2">
    <source>
        <dbReference type="Proteomes" id="UP000887540"/>
    </source>
</evidence>
<reference evidence="3" key="1">
    <citation type="submission" date="2022-11" db="UniProtKB">
        <authorList>
            <consortium name="WormBaseParasite"/>
        </authorList>
    </citation>
    <scope>IDENTIFICATION</scope>
</reference>
<dbReference type="WBParaSite" id="ACRNAN_scaffold11718.g15334.t1">
    <property type="protein sequence ID" value="ACRNAN_scaffold11718.g15334.t1"/>
    <property type="gene ID" value="ACRNAN_scaffold11718.g15334"/>
</dbReference>